<name>D3ENB5_ATETH</name>
<protein>
    <recommendedName>
        <fullName evidence="3">Lipid-A-disaccharide synthase</fullName>
    </recommendedName>
</protein>
<evidence type="ECO:0000313" key="1">
    <source>
        <dbReference type="EMBL" id="ADB94965.1"/>
    </source>
</evidence>
<keyword evidence="2" id="KW-1185">Reference proteome</keyword>
<dbReference type="OrthoDB" id="29253at2"/>
<dbReference type="Proteomes" id="UP000001405">
    <property type="component" value="Chromosome"/>
</dbReference>
<evidence type="ECO:0008006" key="3">
    <source>
        <dbReference type="Google" id="ProtNLM"/>
    </source>
</evidence>
<gene>
    <name evidence="1" type="ordered locus">UCYN_02160</name>
</gene>
<dbReference type="AlphaFoldDB" id="D3ENB5"/>
<dbReference type="HOGENOM" id="CLU_035659_0_0_3"/>
<dbReference type="EMBL" id="CP001842">
    <property type="protein sequence ID" value="ADB94965.1"/>
    <property type="molecule type" value="Genomic_DNA"/>
</dbReference>
<dbReference type="NCBIfam" id="TIGR03492">
    <property type="entry name" value="lipid-A-disaccharide synthase-related protein"/>
    <property type="match status" value="1"/>
</dbReference>
<dbReference type="InterPro" id="IPR019994">
    <property type="entry name" value="Lipid-A-disac_synthase-rel_put"/>
</dbReference>
<evidence type="ECO:0000313" key="2">
    <source>
        <dbReference type="Proteomes" id="UP000001405"/>
    </source>
</evidence>
<dbReference type="PANTHER" id="PTHR39517:SF1">
    <property type="entry name" value="LIPID-A-DISACCHARIDE SYNTHASE"/>
    <property type="match status" value="1"/>
</dbReference>
<dbReference type="KEGG" id="cyu:UCYN_02160"/>
<proteinExistence type="predicted"/>
<accession>D3ENB5</accession>
<reference evidence="1 2" key="1">
    <citation type="journal article" date="2010" name="Nature">
        <title>Metabolic streamlining in an open-ocean nitrogen-fixing cyanobacterium.</title>
        <authorList>
            <person name="Tripp H.J."/>
            <person name="Bench S.R."/>
            <person name="Turk K.A."/>
            <person name="Foster R.A."/>
            <person name="Desany B.A."/>
            <person name="Niazi F."/>
            <person name="Affourtit J.P."/>
            <person name="Zehr J.P."/>
        </authorList>
    </citation>
    <scope>NUCLEOTIDE SEQUENCE [LARGE SCALE GENOMIC DNA]</scope>
    <source>
        <strain evidence="2">ALOHA</strain>
    </source>
</reference>
<dbReference type="SUPFAM" id="SSF53756">
    <property type="entry name" value="UDP-Glycosyltransferase/glycogen phosphorylase"/>
    <property type="match status" value="1"/>
</dbReference>
<dbReference type="PANTHER" id="PTHR39517">
    <property type="entry name" value="SLL0192 PROTEIN"/>
    <property type="match status" value="1"/>
</dbReference>
<organism evidence="2">
    <name type="scientific">Atelocyanobacterium thalassa (isolate ALOHA)</name>
    <dbReference type="NCBI Taxonomy" id="1453429"/>
    <lineage>
        <taxon>Bacteria</taxon>
        <taxon>Bacillati</taxon>
        <taxon>Cyanobacteriota</taxon>
        <taxon>Cyanophyceae</taxon>
        <taxon>Oscillatoriophycideae</taxon>
        <taxon>Chroococcales</taxon>
        <taxon>Aphanothecaceae</taxon>
        <taxon>Candidatus Atelocyanobacterium</taxon>
        <taxon>Candidatus Atelocyanobacterium thalassae</taxon>
    </lineage>
</organism>
<sequence>MKILVISNGHGEDTIAISIIKELITYSIVSEVVALPLVGEGYAFKNNQIPIIGKVSNMPSGGFNQKISELLRDVNKGLINLTYQQYKVIYQWGKEDGIILAVGDILPLFFAWLSNTNFAFIGVAKSEYYVRDESGWLSSTSMIDRFFKSVYYPWERWLMRSNKCKGIFVRDTLTAASLCKLKVFAHALGNPMMNDFSKLTTVCFDTHLDQITILLLPGSRTPETWRNWNLILQSIQTILKTFPKKSFLFLSAIAPSLKFTPFQKELIDDNWKNQTLDQDYIKLKDSQALQFQKKNATLILTQFAYEECLQSSHLGIAMAGTATEQFVGLGKPVISFPGEGPQFTQYFAESQTRLLGHSVILVKKPNNSSEVLKKLLSDKKLINSISKNGKKRMGKSGASKRIAKYLVNKCFDDLG</sequence>
<dbReference type="RefSeq" id="WP_012953630.1">
    <property type="nucleotide sequence ID" value="NC_013771.1"/>
</dbReference>
<dbReference type="STRING" id="1453429.UCYN_02160"/>
<dbReference type="PATRIC" id="fig|713887.8.peg.203"/>